<sequence>MAHVQAPVGKDKVVVNGSMLNSASGPQMKLHAYHNWSGSPYALFPDKFAKGDASEFVHKGEKPTDILGSKGVVVYAGTNQSGTPDTFDCAWLLAWSAPLPDSNEHNYKVYVEAGDIKKYPIGDIVWSDIQDKLDKASATCHCKDEYTGCEAFATIKDGSKNAVDLSARFVVNPI</sequence>
<evidence type="ECO:0000313" key="2">
    <source>
        <dbReference type="EMBL" id="KAJ8434655.1"/>
    </source>
</evidence>
<name>A0A9Q1QBC8_9CARY</name>
<dbReference type="Proteomes" id="UP001153076">
    <property type="component" value="Unassembled WGS sequence"/>
</dbReference>
<evidence type="ECO:0000313" key="3">
    <source>
        <dbReference type="Proteomes" id="UP001153076"/>
    </source>
</evidence>
<dbReference type="EMBL" id="JAKOGI010003720">
    <property type="protein sequence ID" value="KAJ8420211.1"/>
    <property type="molecule type" value="Genomic_DNA"/>
</dbReference>
<keyword evidence="3" id="KW-1185">Reference proteome</keyword>
<dbReference type="Pfam" id="PF21230">
    <property type="entry name" value="Nakanori"/>
    <property type="match status" value="1"/>
</dbReference>
<proteinExistence type="predicted"/>
<dbReference type="InterPro" id="IPR049065">
    <property type="entry name" value="Nakanori"/>
</dbReference>
<dbReference type="AlphaFoldDB" id="A0A9Q1QBC8"/>
<reference evidence="2" key="1">
    <citation type="submission" date="2022-04" db="EMBL/GenBank/DDBJ databases">
        <title>Carnegiea gigantea Genome sequencing and assembly v2.</title>
        <authorList>
            <person name="Copetti D."/>
            <person name="Sanderson M.J."/>
            <person name="Burquez A."/>
            <person name="Wojciechowski M.F."/>
        </authorList>
    </citation>
    <scope>NUCLEOTIDE SEQUENCE</scope>
    <source>
        <strain evidence="2">SGP5-SGP5p</strain>
        <tissue evidence="2">Aerial part</tissue>
    </source>
</reference>
<dbReference type="InterPro" id="IPR053085">
    <property type="entry name" value="Jasmonate-induced_protein"/>
</dbReference>
<dbReference type="PANTHER" id="PTHR36482">
    <property type="entry name" value="OSJNBA0024J22.15 PROTEIN"/>
    <property type="match status" value="1"/>
</dbReference>
<dbReference type="PANTHER" id="PTHR36482:SF6">
    <property type="entry name" value="JASMONATE-INDUCED PROTEIN HOMOLOG"/>
    <property type="match status" value="1"/>
</dbReference>
<protein>
    <submittedName>
        <fullName evidence="2">Uncharacterized protein</fullName>
    </submittedName>
</protein>
<dbReference type="OrthoDB" id="1730395at2759"/>
<dbReference type="EMBL" id="JAKOGI010000460">
    <property type="protein sequence ID" value="KAJ8434655.1"/>
    <property type="molecule type" value="Genomic_DNA"/>
</dbReference>
<comment type="caution">
    <text evidence="2">The sequence shown here is derived from an EMBL/GenBank/DDBJ whole genome shotgun (WGS) entry which is preliminary data.</text>
</comment>
<accession>A0A9Q1QBC8</accession>
<evidence type="ECO:0000313" key="1">
    <source>
        <dbReference type="EMBL" id="KAJ8420211.1"/>
    </source>
</evidence>
<gene>
    <name evidence="1" type="ORF">Cgig2_000307</name>
    <name evidence="2" type="ORF">Cgig2_002201</name>
</gene>
<organism evidence="2 3">
    <name type="scientific">Carnegiea gigantea</name>
    <dbReference type="NCBI Taxonomy" id="171969"/>
    <lineage>
        <taxon>Eukaryota</taxon>
        <taxon>Viridiplantae</taxon>
        <taxon>Streptophyta</taxon>
        <taxon>Embryophyta</taxon>
        <taxon>Tracheophyta</taxon>
        <taxon>Spermatophyta</taxon>
        <taxon>Magnoliopsida</taxon>
        <taxon>eudicotyledons</taxon>
        <taxon>Gunneridae</taxon>
        <taxon>Pentapetalae</taxon>
        <taxon>Caryophyllales</taxon>
        <taxon>Cactineae</taxon>
        <taxon>Cactaceae</taxon>
        <taxon>Cactoideae</taxon>
        <taxon>Echinocereeae</taxon>
        <taxon>Carnegiea</taxon>
    </lineage>
</organism>